<keyword evidence="3" id="KW-1185">Reference proteome</keyword>
<evidence type="ECO:0000313" key="3">
    <source>
        <dbReference type="Proteomes" id="UP000051888"/>
    </source>
</evidence>
<organism evidence="2 3">
    <name type="scientific">Heyndrickxia shackletonii</name>
    <dbReference type="NCBI Taxonomy" id="157838"/>
    <lineage>
        <taxon>Bacteria</taxon>
        <taxon>Bacillati</taxon>
        <taxon>Bacillota</taxon>
        <taxon>Bacilli</taxon>
        <taxon>Bacillales</taxon>
        <taxon>Bacillaceae</taxon>
        <taxon>Heyndrickxia</taxon>
    </lineage>
</organism>
<dbReference type="Pfam" id="PF12728">
    <property type="entry name" value="HTH_17"/>
    <property type="match status" value="2"/>
</dbReference>
<dbReference type="AlphaFoldDB" id="A0A0Q3TEY7"/>
<dbReference type="EMBL" id="LJJC01000004">
    <property type="protein sequence ID" value="KQL52656.1"/>
    <property type="molecule type" value="Genomic_DNA"/>
</dbReference>
<dbReference type="OrthoDB" id="2633854at2"/>
<protein>
    <submittedName>
        <fullName evidence="2">Excisionase</fullName>
    </submittedName>
</protein>
<dbReference type="PATRIC" id="fig|157838.3.peg.741"/>
<feature type="domain" description="Helix-turn-helix" evidence="1">
    <location>
        <begin position="333"/>
        <end position="388"/>
    </location>
</feature>
<name>A0A0Q3TEY7_9BACI</name>
<reference evidence="2 3" key="1">
    <citation type="submission" date="2015-09" db="EMBL/GenBank/DDBJ databases">
        <title>Genome sequencing project for genomic taxonomy and phylogenomics of Bacillus-like bacteria.</title>
        <authorList>
            <person name="Liu B."/>
            <person name="Wang J."/>
            <person name="Zhu Y."/>
            <person name="Liu G."/>
            <person name="Chen Q."/>
            <person name="Chen Z."/>
            <person name="Lan J."/>
            <person name="Che J."/>
            <person name="Ge C."/>
            <person name="Shi H."/>
            <person name="Pan Z."/>
            <person name="Liu X."/>
        </authorList>
    </citation>
    <scope>NUCLEOTIDE SEQUENCE [LARGE SCALE GENOMIC DNA]</scope>
    <source>
        <strain evidence="2 3">LMG 18435</strain>
    </source>
</reference>
<gene>
    <name evidence="2" type="ORF">AN964_03335</name>
</gene>
<dbReference type="STRING" id="157838.AN964_03335"/>
<feature type="domain" description="Helix-turn-helix" evidence="1">
    <location>
        <begin position="253"/>
        <end position="302"/>
    </location>
</feature>
<accession>A0A0Q3TEY7</accession>
<evidence type="ECO:0000259" key="1">
    <source>
        <dbReference type="Pfam" id="PF12728"/>
    </source>
</evidence>
<dbReference type="RefSeq" id="WP_055738355.1">
    <property type="nucleotide sequence ID" value="NZ_JAAIWL010000046.1"/>
</dbReference>
<evidence type="ECO:0000313" key="2">
    <source>
        <dbReference type="EMBL" id="KQL52656.1"/>
    </source>
</evidence>
<comment type="caution">
    <text evidence="2">The sequence shown here is derived from an EMBL/GenBank/DDBJ whole genome shotgun (WGS) entry which is preliminary data.</text>
</comment>
<dbReference type="InterPro" id="IPR041657">
    <property type="entry name" value="HTH_17"/>
</dbReference>
<proteinExistence type="predicted"/>
<sequence>MQNISKYLTKSELARVLNVTHSTIIRWISEGKVPLIEVDNKTLIPKNAIPVIKENIGYINTDEYMRLKDFLEFFKISHETFLNWIKRGWIKTSVQYGKNTYIPLSSIDEIKRLSGYVNEEACIDIKQLSSILGVRSEKIFRLIKSGLLVNYHLYKDKFLFKSDSIEDIKQTIGYFDSFNPNEYIRINEAKKKLNLNFDFHYWKTKIPYITHMGTPYIHMKDLTFIFDLINRKEDKTILSEYSVLENYVDTIMAAELLKINRTTVSQLINSGKIKGAVKVSYTPRKTKWMIPMESIEDYKEQRQLSLSDKKKAVSKPANTLQLKITEYPVLENYVDTSKAAELLQINKTTVSQQIKFGKIKGAVKVPYTPRRTKWMIPMESIEDYKEQRCISLSDKRNAVSKPANTLQLKIIAEKTGLSLRTLRNKIRKKQLFPNAQKVGGVYYIPIEEANAFIKNNNQRLYKKKVDIYTNKDALEEILKFMNAFPLPYRLRKTQDLFVDFCKLKLSKLRGAPNHIQSFFGYYQSVFEILSTLEKNLYELDVSLIDSIMTNEITNDHKKRIFNHFYEYCYSYYGQQVPKKYVVSKTKTNEDKDKEIYSPEVFFSYYKYVKDIALHLPNAINDQYYANMWAFTIMHLTDVWRASDIVYNTPKIDISSIQVDSLAWFNTNVLTMTQCQKVINQLYLHFRSIRTSKTNTLVTFLVEPGLVKPLSTALIISELHRQKNGHSFLLESFFRGKKFKSVATSGKDQHHSFFKNESNLEPFKSLKFNNSTMTYLFYSISDEDGNDADVALELTQRVRSHNRAETTAIYVKATNKDDTLNQVSSNLFRRGHFGWLYNYLILLTSEKDDVTRTMEEKTVAISTLRNELGSPFHTERWAQFLLQIKQKRNSVITRLANLRKESLKETIIKIFKGEMSSKTENAQCITHPVCEYPRLNSCYSCPNIIPKNYLFIELSGEFDRLINSIEATQHDAVRRKESYFLLNLLLLLDEGIDFFGEDYVEAFIEIQHVRDKLSQLADKIYIE</sequence>
<dbReference type="Proteomes" id="UP000051888">
    <property type="component" value="Unassembled WGS sequence"/>
</dbReference>